<gene>
    <name evidence="8" type="ORF">HA237_01220</name>
    <name evidence="9" type="ORF">J4224_00305</name>
</gene>
<evidence type="ECO:0000256" key="6">
    <source>
        <dbReference type="ARBA" id="ARBA00022840"/>
    </source>
</evidence>
<evidence type="ECO:0000313" key="8">
    <source>
        <dbReference type="EMBL" id="HIH07970.1"/>
    </source>
</evidence>
<reference evidence="10" key="1">
    <citation type="journal article" date="2020" name="bioRxiv">
        <title>A rank-normalized archaeal taxonomy based on genome phylogeny resolves widespread incomplete and uneven classifications.</title>
        <authorList>
            <person name="Rinke C."/>
            <person name="Chuvochina M."/>
            <person name="Mussig A.J."/>
            <person name="Chaumeil P.-A."/>
            <person name="Waite D.W."/>
            <person name="Whitman W.B."/>
            <person name="Parks D.H."/>
            <person name="Hugenholtz P."/>
        </authorList>
    </citation>
    <scope>NUCLEOTIDE SEQUENCE [LARGE SCALE GENOMIC DNA]</scope>
</reference>
<dbReference type="Pfam" id="PF01259">
    <property type="entry name" value="SAICAR_synt"/>
    <property type="match status" value="1"/>
</dbReference>
<dbReference type="Proteomes" id="UP000577419">
    <property type="component" value="Unassembled WGS sequence"/>
</dbReference>
<evidence type="ECO:0000313" key="10">
    <source>
        <dbReference type="Proteomes" id="UP000577419"/>
    </source>
</evidence>
<accession>A0A7J4IT19</accession>
<evidence type="ECO:0000313" key="9">
    <source>
        <dbReference type="EMBL" id="MBS3058851.1"/>
    </source>
</evidence>
<organism evidence="8 10">
    <name type="scientific">Candidatus Iainarchaeum sp</name>
    <dbReference type="NCBI Taxonomy" id="3101447"/>
    <lineage>
        <taxon>Archaea</taxon>
        <taxon>Candidatus Iainarchaeota</taxon>
        <taxon>Candidatus Iainarchaeia</taxon>
        <taxon>Candidatus Iainarchaeales</taxon>
        <taxon>Candidatus Iainarchaeaceae</taxon>
        <taxon>Candidatus Iainarchaeum</taxon>
    </lineage>
</organism>
<reference evidence="9" key="2">
    <citation type="submission" date="2021-03" db="EMBL/GenBank/DDBJ databases">
        <authorList>
            <person name="Jaffe A."/>
        </authorList>
    </citation>
    <scope>NUCLEOTIDE SEQUENCE</scope>
    <source>
        <strain evidence="9">RIFCSPHIGHO2_01_FULL_GW2011_AR10_43_9</strain>
    </source>
</reference>
<evidence type="ECO:0000256" key="3">
    <source>
        <dbReference type="ARBA" id="ARBA00022598"/>
    </source>
</evidence>
<dbReference type="GO" id="GO:0006189">
    <property type="term" value="P:'de novo' IMP biosynthetic process"/>
    <property type="evidence" value="ECO:0007669"/>
    <property type="project" value="UniProtKB-UniPathway"/>
</dbReference>
<evidence type="ECO:0000256" key="4">
    <source>
        <dbReference type="ARBA" id="ARBA00022741"/>
    </source>
</evidence>
<evidence type="ECO:0000256" key="1">
    <source>
        <dbReference type="ARBA" id="ARBA00004672"/>
    </source>
</evidence>
<proteinExistence type="predicted"/>
<feature type="domain" description="SAICAR synthetase/ADE2 N-terminal" evidence="7">
    <location>
        <begin position="31"/>
        <end position="261"/>
    </location>
</feature>
<comment type="caution">
    <text evidence="8">The sequence shown here is derived from an EMBL/GenBank/DDBJ whole genome shotgun (WGS) entry which is preliminary data.</text>
</comment>
<keyword evidence="4" id="KW-0547">Nucleotide-binding</keyword>
<comment type="pathway">
    <text evidence="1">Purine metabolism; IMP biosynthesis via de novo pathway; 5-amino-1-(5-phospho-D-ribosyl)imidazole-4-carboxamide from 5-amino-1-(5-phospho-D-ribosyl)imidazole-4-carboxylate: step 1/2.</text>
</comment>
<evidence type="ECO:0000259" key="7">
    <source>
        <dbReference type="Pfam" id="PF01259"/>
    </source>
</evidence>
<protein>
    <recommendedName>
        <fullName evidence="2">phosphoribosylaminoimidazolesuccinocarboxamide synthase</fullName>
        <ecNumber evidence="2">6.3.2.6</ecNumber>
    </recommendedName>
</protein>
<keyword evidence="5" id="KW-0658">Purine biosynthesis</keyword>
<dbReference type="Proteomes" id="UP000683213">
    <property type="component" value="Unassembled WGS sequence"/>
</dbReference>
<name>A0A7J4IT19_9ARCH</name>
<dbReference type="GO" id="GO:0005737">
    <property type="term" value="C:cytoplasm"/>
    <property type="evidence" value="ECO:0007669"/>
    <property type="project" value="TreeGrafter"/>
</dbReference>
<dbReference type="SUPFAM" id="SSF56104">
    <property type="entry name" value="SAICAR synthase-like"/>
    <property type="match status" value="1"/>
</dbReference>
<dbReference type="Gene3D" id="3.30.200.20">
    <property type="entry name" value="Phosphorylase Kinase, domain 1"/>
    <property type="match status" value="1"/>
</dbReference>
<dbReference type="Gene3D" id="3.30.470.20">
    <property type="entry name" value="ATP-grasp fold, B domain"/>
    <property type="match status" value="1"/>
</dbReference>
<dbReference type="UniPathway" id="UPA00074">
    <property type="reaction ID" value="UER00131"/>
</dbReference>
<dbReference type="GO" id="GO:0005524">
    <property type="term" value="F:ATP binding"/>
    <property type="evidence" value="ECO:0007669"/>
    <property type="project" value="UniProtKB-KW"/>
</dbReference>
<dbReference type="PANTHER" id="PTHR43700">
    <property type="entry name" value="PHOSPHORIBOSYLAMINOIMIDAZOLE-SUCCINOCARBOXAMIDE SYNTHASE"/>
    <property type="match status" value="1"/>
</dbReference>
<dbReference type="PANTHER" id="PTHR43700:SF1">
    <property type="entry name" value="PHOSPHORIBOSYLAMINOIMIDAZOLE-SUCCINOCARBOXAMIDE SYNTHASE"/>
    <property type="match status" value="1"/>
</dbReference>
<evidence type="ECO:0000256" key="5">
    <source>
        <dbReference type="ARBA" id="ARBA00022755"/>
    </source>
</evidence>
<dbReference type="EC" id="6.3.2.6" evidence="2"/>
<keyword evidence="6" id="KW-0067">ATP-binding</keyword>
<keyword evidence="3" id="KW-0436">Ligase</keyword>
<dbReference type="AlphaFoldDB" id="A0A7J4IT19"/>
<evidence type="ECO:0000256" key="2">
    <source>
        <dbReference type="ARBA" id="ARBA00012217"/>
    </source>
</evidence>
<sequence>MAINVKGKLAKGSVKILHIKREPTEKEMGLGSFEFTDDYSIFDYGKMPDTIPGKGESLARMAAYNFEQLAKKGISSHYRKFVAPNEIEVNLVRVLYPQKKEISLHTRNYLVPLEIIFRNSLPAGSSVFKRLDKGELKVTDLGLDKYPFPGQVLPKPLIDVSTKLEETDRYLGWREAKELSGLTEPQIEEAKVWARKVNEFITSKAESIGLHHADGKIELAVTPEDKLIVVDVFGTLDEDRMLMDSVHVSKQVLRDYYKALPWYKKLEDARANNDPKEKWPVPPKMSSKLKEIVGNMYKGVCEAWVGKKIWKAPSVQEAVGEYVEFLEKQRI</sequence>
<dbReference type="GO" id="GO:0004639">
    <property type="term" value="F:phosphoribosylaminoimidazolesuccinocarboxamide synthase activity"/>
    <property type="evidence" value="ECO:0007669"/>
    <property type="project" value="UniProtKB-EC"/>
</dbReference>
<dbReference type="InterPro" id="IPR028923">
    <property type="entry name" value="SAICAR_synt/ADE2_N"/>
</dbReference>
<dbReference type="EMBL" id="DUFG01000007">
    <property type="protein sequence ID" value="HIH07970.1"/>
    <property type="molecule type" value="Genomic_DNA"/>
</dbReference>
<reference evidence="9" key="3">
    <citation type="submission" date="2021-05" db="EMBL/GenBank/DDBJ databases">
        <title>Protein family content uncovers lineage relationships and bacterial pathway maintenance mechanisms in DPANN archaea.</title>
        <authorList>
            <person name="Castelle C.J."/>
            <person name="Meheust R."/>
            <person name="Jaffe A.L."/>
            <person name="Seitz K."/>
            <person name="Gong X."/>
            <person name="Baker B.J."/>
            <person name="Banfield J.F."/>
        </authorList>
    </citation>
    <scope>NUCLEOTIDE SEQUENCE</scope>
    <source>
        <strain evidence="9">RIFCSPHIGHO2_01_FULL_GW2011_AR10_43_9</strain>
    </source>
</reference>
<dbReference type="EMBL" id="JAGVWF010000004">
    <property type="protein sequence ID" value="MBS3058851.1"/>
    <property type="molecule type" value="Genomic_DNA"/>
</dbReference>